<dbReference type="AlphaFoldDB" id="A0A518D0Y2"/>
<dbReference type="InterPro" id="IPR002502">
    <property type="entry name" value="Amidase_domain"/>
</dbReference>
<feature type="domain" description="N-acetylmuramoyl-L-alanine amidase" evidence="5">
    <location>
        <begin position="137"/>
        <end position="334"/>
    </location>
</feature>
<dbReference type="CDD" id="cd06583">
    <property type="entry name" value="PGRP"/>
    <property type="match status" value="1"/>
</dbReference>
<evidence type="ECO:0000256" key="3">
    <source>
        <dbReference type="ARBA" id="ARBA00022801"/>
    </source>
</evidence>
<dbReference type="GO" id="GO:0009253">
    <property type="term" value="P:peptidoglycan catabolic process"/>
    <property type="evidence" value="ECO:0007669"/>
    <property type="project" value="InterPro"/>
</dbReference>
<reference evidence="6 7" key="1">
    <citation type="submission" date="2019-02" db="EMBL/GenBank/DDBJ databases">
        <title>Deep-cultivation of Planctomycetes and their phenomic and genomic characterization uncovers novel biology.</title>
        <authorList>
            <person name="Wiegand S."/>
            <person name="Jogler M."/>
            <person name="Boedeker C."/>
            <person name="Pinto D."/>
            <person name="Vollmers J."/>
            <person name="Rivas-Marin E."/>
            <person name="Kohn T."/>
            <person name="Peeters S.H."/>
            <person name="Heuer A."/>
            <person name="Rast P."/>
            <person name="Oberbeckmann S."/>
            <person name="Bunk B."/>
            <person name="Jeske O."/>
            <person name="Meyerdierks A."/>
            <person name="Storesund J.E."/>
            <person name="Kallscheuer N."/>
            <person name="Luecker S."/>
            <person name="Lage O.M."/>
            <person name="Pohl T."/>
            <person name="Merkel B.J."/>
            <person name="Hornburger P."/>
            <person name="Mueller R.-W."/>
            <person name="Bruemmer F."/>
            <person name="Labrenz M."/>
            <person name="Spormann A.M."/>
            <person name="Op den Camp H."/>
            <person name="Overmann J."/>
            <person name="Amann R."/>
            <person name="Jetten M.S.M."/>
            <person name="Mascher T."/>
            <person name="Medema M.H."/>
            <person name="Devos D.P."/>
            <person name="Kaster A.-K."/>
            <person name="Ovreas L."/>
            <person name="Rohde M."/>
            <person name="Galperin M.Y."/>
            <person name="Jogler C."/>
        </authorList>
    </citation>
    <scope>NUCLEOTIDE SEQUENCE [LARGE SCALE GENOMIC DNA]</scope>
    <source>
        <strain evidence="6 7">Pla163</strain>
    </source>
</reference>
<dbReference type="EC" id="3.5.1.28" evidence="2"/>
<dbReference type="GO" id="GO:0008745">
    <property type="term" value="F:N-acetylmuramoyl-L-alanine amidase activity"/>
    <property type="evidence" value="ECO:0007669"/>
    <property type="project" value="UniProtKB-EC"/>
</dbReference>
<keyword evidence="3" id="KW-0378">Hydrolase</keyword>
<gene>
    <name evidence="6" type="ORF">Pla163_22100</name>
</gene>
<evidence type="ECO:0000313" key="7">
    <source>
        <dbReference type="Proteomes" id="UP000319342"/>
    </source>
</evidence>
<dbReference type="InterPro" id="IPR051206">
    <property type="entry name" value="NAMLAA_amidase_2"/>
</dbReference>
<evidence type="ECO:0000256" key="2">
    <source>
        <dbReference type="ARBA" id="ARBA00011901"/>
    </source>
</evidence>
<dbReference type="GO" id="GO:0071555">
    <property type="term" value="P:cell wall organization"/>
    <property type="evidence" value="ECO:0007669"/>
    <property type="project" value="UniProtKB-KW"/>
</dbReference>
<dbReference type="Proteomes" id="UP000319342">
    <property type="component" value="Chromosome"/>
</dbReference>
<name>A0A518D0Y2_9BACT</name>
<keyword evidence="7" id="KW-1185">Reference proteome</keyword>
<keyword evidence="4" id="KW-0961">Cell wall biogenesis/degradation</keyword>
<dbReference type="PANTHER" id="PTHR30417">
    <property type="entry name" value="N-ACETYLMURAMOYL-L-ALANINE AMIDASE AMID"/>
    <property type="match status" value="1"/>
</dbReference>
<evidence type="ECO:0000259" key="5">
    <source>
        <dbReference type="Pfam" id="PF01510"/>
    </source>
</evidence>
<proteinExistence type="predicted"/>
<evidence type="ECO:0000256" key="4">
    <source>
        <dbReference type="ARBA" id="ARBA00023316"/>
    </source>
</evidence>
<protein>
    <recommendedName>
        <fullName evidence="2">N-acetylmuramoyl-L-alanine amidase</fullName>
        <ecNumber evidence="2">3.5.1.28</ecNumber>
    </recommendedName>
</protein>
<accession>A0A518D0Y2</accession>
<sequence length="352" mass="39089">MRPIHEHERPSPEHGDLAAAPTRRWPLLYAAALVVAITGCAELREPRIGERLPRTGQEIVVAGQLFHVGAPVVLWIDEDGYDAYRPWKHFEAEDEGAEQKARYGARRLTPSGRAQTDAEALAAKNGQWSLADLREVVDQFVIHYDVCGTSEVCYRVLQDGRGLSVHFMLDVDGTIYQTLDLDERAWHATIANDRSVGIEIAQPGAATLADRGRLDEWYEESASGGPTRVTLPERFGDGGVATTGFEGFSARAEPVVGAINGTELVQYDFTPQQYESLAKLTAALHRALPRIELDYPREADGSPLMRTMTRAEFDRHSGLIGHYHVQSNKQDPGPAFDWERVVRDARGHLEGR</sequence>
<evidence type="ECO:0000313" key="6">
    <source>
        <dbReference type="EMBL" id="QDU85085.1"/>
    </source>
</evidence>
<dbReference type="GO" id="GO:0009254">
    <property type="term" value="P:peptidoglycan turnover"/>
    <property type="evidence" value="ECO:0007669"/>
    <property type="project" value="TreeGrafter"/>
</dbReference>
<dbReference type="OrthoDB" id="9794842at2"/>
<dbReference type="Gene3D" id="3.40.80.10">
    <property type="entry name" value="Peptidoglycan recognition protein-like"/>
    <property type="match status" value="1"/>
</dbReference>
<organism evidence="6 7">
    <name type="scientific">Rohdeia mirabilis</name>
    <dbReference type="NCBI Taxonomy" id="2528008"/>
    <lineage>
        <taxon>Bacteria</taxon>
        <taxon>Pseudomonadati</taxon>
        <taxon>Planctomycetota</taxon>
        <taxon>Planctomycetia</taxon>
        <taxon>Planctomycetia incertae sedis</taxon>
        <taxon>Rohdeia</taxon>
    </lineage>
</organism>
<dbReference type="PANTHER" id="PTHR30417:SF1">
    <property type="entry name" value="N-ACETYLMURAMOYL-L-ALANINE AMIDASE AMID"/>
    <property type="match status" value="1"/>
</dbReference>
<dbReference type="RefSeq" id="WP_145187786.1">
    <property type="nucleotide sequence ID" value="NZ_CP036290.1"/>
</dbReference>
<dbReference type="Pfam" id="PF01510">
    <property type="entry name" value="Amidase_2"/>
    <property type="match status" value="1"/>
</dbReference>
<dbReference type="SUPFAM" id="SSF55846">
    <property type="entry name" value="N-acetylmuramoyl-L-alanine amidase-like"/>
    <property type="match status" value="1"/>
</dbReference>
<dbReference type="EMBL" id="CP036290">
    <property type="protein sequence ID" value="QDU85085.1"/>
    <property type="molecule type" value="Genomic_DNA"/>
</dbReference>
<comment type="catalytic activity">
    <reaction evidence="1">
        <text>Hydrolyzes the link between N-acetylmuramoyl residues and L-amino acid residues in certain cell-wall glycopeptides.</text>
        <dbReference type="EC" id="3.5.1.28"/>
    </reaction>
</comment>
<dbReference type="InterPro" id="IPR036505">
    <property type="entry name" value="Amidase/PGRP_sf"/>
</dbReference>
<evidence type="ECO:0000256" key="1">
    <source>
        <dbReference type="ARBA" id="ARBA00001561"/>
    </source>
</evidence>